<dbReference type="InterPro" id="IPR036259">
    <property type="entry name" value="MFS_trans_sf"/>
</dbReference>
<protein>
    <submittedName>
        <fullName evidence="7">MFS general substrate transporter</fullName>
    </submittedName>
</protein>
<feature type="transmembrane region" description="Helical" evidence="5">
    <location>
        <begin position="411"/>
        <end position="429"/>
    </location>
</feature>
<dbReference type="EMBL" id="KV744962">
    <property type="protein sequence ID" value="OCK80374.1"/>
    <property type="molecule type" value="Genomic_DNA"/>
</dbReference>
<keyword evidence="3 5" id="KW-1133">Transmembrane helix</keyword>
<feature type="transmembrane region" description="Helical" evidence="5">
    <location>
        <begin position="472"/>
        <end position="492"/>
    </location>
</feature>
<dbReference type="Gene3D" id="1.20.1250.20">
    <property type="entry name" value="MFS general substrate transporter like domains"/>
    <property type="match status" value="2"/>
</dbReference>
<feature type="transmembrane region" description="Helical" evidence="5">
    <location>
        <begin position="240"/>
        <end position="264"/>
    </location>
</feature>
<feature type="transmembrane region" description="Helical" evidence="5">
    <location>
        <begin position="512"/>
        <end position="532"/>
    </location>
</feature>
<keyword evidence="4 5" id="KW-0472">Membrane</keyword>
<dbReference type="SUPFAM" id="SSF103473">
    <property type="entry name" value="MFS general substrate transporter"/>
    <property type="match status" value="1"/>
</dbReference>
<reference evidence="7 8" key="1">
    <citation type="journal article" date="2016" name="Nat. Commun.">
        <title>Ectomycorrhizal ecology is imprinted in the genome of the dominant symbiotic fungus Cenococcum geophilum.</title>
        <authorList>
            <consortium name="DOE Joint Genome Institute"/>
            <person name="Peter M."/>
            <person name="Kohler A."/>
            <person name="Ohm R.A."/>
            <person name="Kuo A."/>
            <person name="Krutzmann J."/>
            <person name="Morin E."/>
            <person name="Arend M."/>
            <person name="Barry K.W."/>
            <person name="Binder M."/>
            <person name="Choi C."/>
            <person name="Clum A."/>
            <person name="Copeland A."/>
            <person name="Grisel N."/>
            <person name="Haridas S."/>
            <person name="Kipfer T."/>
            <person name="LaButti K."/>
            <person name="Lindquist E."/>
            <person name="Lipzen A."/>
            <person name="Maire R."/>
            <person name="Meier B."/>
            <person name="Mihaltcheva S."/>
            <person name="Molinier V."/>
            <person name="Murat C."/>
            <person name="Poggeler S."/>
            <person name="Quandt C.A."/>
            <person name="Sperisen C."/>
            <person name="Tritt A."/>
            <person name="Tisserant E."/>
            <person name="Crous P.W."/>
            <person name="Henrissat B."/>
            <person name="Nehls U."/>
            <person name="Egli S."/>
            <person name="Spatafora J.W."/>
            <person name="Grigoriev I.V."/>
            <person name="Martin F.M."/>
        </authorList>
    </citation>
    <scope>NUCLEOTIDE SEQUENCE [LARGE SCALE GENOMIC DNA]</scope>
    <source>
        <strain evidence="7 8">CBS 459.81</strain>
    </source>
</reference>
<evidence type="ECO:0000256" key="3">
    <source>
        <dbReference type="ARBA" id="ARBA00022989"/>
    </source>
</evidence>
<proteinExistence type="predicted"/>
<evidence type="ECO:0000256" key="4">
    <source>
        <dbReference type="ARBA" id="ARBA00023136"/>
    </source>
</evidence>
<feature type="transmembrane region" description="Helical" evidence="5">
    <location>
        <begin position="208"/>
        <end position="228"/>
    </location>
</feature>
<feature type="domain" description="Major facilitator superfamily (MFS) profile" evidence="6">
    <location>
        <begin position="85"/>
        <end position="536"/>
    </location>
</feature>
<name>A0A8E2JFT2_9PEZI</name>
<gene>
    <name evidence="7" type="ORF">K432DRAFT_434785</name>
</gene>
<dbReference type="GO" id="GO:0022857">
    <property type="term" value="F:transmembrane transporter activity"/>
    <property type="evidence" value="ECO:0007669"/>
    <property type="project" value="InterPro"/>
</dbReference>
<organism evidence="7 8">
    <name type="scientific">Lepidopterella palustris CBS 459.81</name>
    <dbReference type="NCBI Taxonomy" id="1314670"/>
    <lineage>
        <taxon>Eukaryota</taxon>
        <taxon>Fungi</taxon>
        <taxon>Dikarya</taxon>
        <taxon>Ascomycota</taxon>
        <taxon>Pezizomycotina</taxon>
        <taxon>Dothideomycetes</taxon>
        <taxon>Pleosporomycetidae</taxon>
        <taxon>Mytilinidiales</taxon>
        <taxon>Argynnaceae</taxon>
        <taxon>Lepidopterella</taxon>
    </lineage>
</organism>
<feature type="transmembrane region" description="Helical" evidence="5">
    <location>
        <begin position="180"/>
        <end position="201"/>
    </location>
</feature>
<comment type="subcellular location">
    <subcellularLocation>
        <location evidence="1">Membrane</location>
        <topology evidence="1">Multi-pass membrane protein</topology>
    </subcellularLocation>
</comment>
<feature type="transmembrane region" description="Helical" evidence="5">
    <location>
        <begin position="435"/>
        <end position="460"/>
    </location>
</feature>
<evidence type="ECO:0000256" key="5">
    <source>
        <dbReference type="SAM" id="Phobius"/>
    </source>
</evidence>
<feature type="transmembrane region" description="Helical" evidence="5">
    <location>
        <begin position="276"/>
        <end position="296"/>
    </location>
</feature>
<keyword evidence="2 5" id="KW-0812">Transmembrane</keyword>
<dbReference type="AlphaFoldDB" id="A0A8E2JFT2"/>
<sequence length="564" mass="61284">MSILHIFRLSFYSYPMSMPSGTQHQEVYRSLPSLSSLAKTSPGNAISEASSTASISDLEASRITPNAVNHPPTKQFKSLVSEFGFCFAMATSQVLAEYLLTGFGPIFGVLAVDLKSTTSRMAWASCIHSVVTASTTLPFARFADIYGGYPIFIFGMCWLFIWTLVAGFATNATIFTICRAMHGFALSAIQPASLSMIGTVYKAGKKRNIALGVFGASAPLGFFAGIASGTVSANFNHWPWYFWAASVLSLLAILIAALTSPTICRGGLSSDILMDWWGSFTTVAGLLLITYSLVAGSKYDNGYYAYKTLVPLGIGLICLGAAVYVELKVAACPLLPRKFFKAPSMKPFMLACLFFYGTFGIFIFYSTFYLQSVEKLSPIRLLVYFIPLGVGGIMVAIVSGMIMHIIPITRLLLFAGLAWIAAPLLFVFVSPVSSYFAFIMPSMICATLGLDLTFTISTIFLTSTQPPEFQGIAGAVCSVLVNMAIAFWLGIAHVIYSQTQDRGVSVVASYKWVFWYATASSSIGFLICLLFVRIPKATGELIQNESRCWDKDGSGSRRRAQDPR</sequence>
<dbReference type="PANTHER" id="PTHR42718:SF11">
    <property type="entry name" value="MAJOR FACILITATOR SUPERFAMILY (MFS) PROFILE DOMAIN-CONTAINING PROTEIN"/>
    <property type="match status" value="1"/>
</dbReference>
<dbReference type="InterPro" id="IPR011701">
    <property type="entry name" value="MFS"/>
</dbReference>
<evidence type="ECO:0000313" key="8">
    <source>
        <dbReference type="Proteomes" id="UP000250266"/>
    </source>
</evidence>
<keyword evidence="8" id="KW-1185">Reference proteome</keyword>
<dbReference type="PANTHER" id="PTHR42718">
    <property type="entry name" value="MAJOR FACILITATOR SUPERFAMILY MULTIDRUG TRANSPORTER MFSC"/>
    <property type="match status" value="1"/>
</dbReference>
<dbReference type="Pfam" id="PF07690">
    <property type="entry name" value="MFS_1"/>
    <property type="match status" value="1"/>
</dbReference>
<evidence type="ECO:0000256" key="2">
    <source>
        <dbReference type="ARBA" id="ARBA00022692"/>
    </source>
</evidence>
<feature type="transmembrane region" description="Helical" evidence="5">
    <location>
        <begin position="348"/>
        <end position="369"/>
    </location>
</feature>
<feature type="transmembrane region" description="Helical" evidence="5">
    <location>
        <begin position="381"/>
        <end position="399"/>
    </location>
</feature>
<feature type="transmembrane region" description="Helical" evidence="5">
    <location>
        <begin position="308"/>
        <end position="327"/>
    </location>
</feature>
<dbReference type="OrthoDB" id="2130629at2759"/>
<evidence type="ECO:0000313" key="7">
    <source>
        <dbReference type="EMBL" id="OCK80374.1"/>
    </source>
</evidence>
<dbReference type="InterPro" id="IPR020846">
    <property type="entry name" value="MFS_dom"/>
</dbReference>
<dbReference type="PROSITE" id="PS50850">
    <property type="entry name" value="MFS"/>
    <property type="match status" value="1"/>
</dbReference>
<evidence type="ECO:0000259" key="6">
    <source>
        <dbReference type="PROSITE" id="PS50850"/>
    </source>
</evidence>
<dbReference type="Proteomes" id="UP000250266">
    <property type="component" value="Unassembled WGS sequence"/>
</dbReference>
<evidence type="ECO:0000256" key="1">
    <source>
        <dbReference type="ARBA" id="ARBA00004141"/>
    </source>
</evidence>
<feature type="transmembrane region" description="Helical" evidence="5">
    <location>
        <begin position="152"/>
        <end position="174"/>
    </location>
</feature>
<accession>A0A8E2JFT2</accession>
<dbReference type="GO" id="GO:0016020">
    <property type="term" value="C:membrane"/>
    <property type="evidence" value="ECO:0007669"/>
    <property type="project" value="UniProtKB-SubCell"/>
</dbReference>